<evidence type="ECO:0000313" key="2">
    <source>
        <dbReference type="EMBL" id="KAA0020741.1"/>
    </source>
</evidence>
<dbReference type="Gene3D" id="3.90.75.10">
    <property type="entry name" value="Homing Intron 3 (I-ppo) Encoded Endonuclease, Chain A"/>
    <property type="match status" value="1"/>
</dbReference>
<keyword evidence="2" id="KW-0540">Nuclease</keyword>
<dbReference type="SUPFAM" id="SSF54060">
    <property type="entry name" value="His-Me finger endonucleases"/>
    <property type="match status" value="1"/>
</dbReference>
<proteinExistence type="predicted"/>
<dbReference type="EMBL" id="VTPX01000001">
    <property type="protein sequence ID" value="KAA0020741.1"/>
    <property type="molecule type" value="Genomic_DNA"/>
</dbReference>
<name>A0A640WJN0_9GAMM</name>
<dbReference type="RefSeq" id="WP_149433861.1">
    <property type="nucleotide sequence ID" value="NZ_VTPX01000001.1"/>
</dbReference>
<comment type="caution">
    <text evidence="2">The sequence shown here is derived from an EMBL/GenBank/DDBJ whole genome shotgun (WGS) entry which is preliminary data.</text>
</comment>
<dbReference type="GO" id="GO:0004519">
    <property type="term" value="F:endonuclease activity"/>
    <property type="evidence" value="ECO:0007669"/>
    <property type="project" value="UniProtKB-KW"/>
</dbReference>
<keyword evidence="2" id="KW-0255">Endonuclease</keyword>
<dbReference type="InterPro" id="IPR044930">
    <property type="entry name" value="Homing_endonuclease_His-Me"/>
</dbReference>
<sequence length="136" mass="15783">MDNKTFIMQRLDKKQSGCWEWKLYRDPDGYGRFTRPKISPMAHRAAYIILIGEIPAGFDVDHKCWNPACCNPEHLRLLISSENRSRQRSSLQSRCKHGHEMKGDNVAIYANGRKACKTCVNQRVRNYSARKKERAA</sequence>
<dbReference type="InterPro" id="IPR044925">
    <property type="entry name" value="His-Me_finger_sf"/>
</dbReference>
<feature type="domain" description="HNH nuclease" evidence="1">
    <location>
        <begin position="42"/>
        <end position="83"/>
    </location>
</feature>
<dbReference type="Proteomes" id="UP000466024">
    <property type="component" value="Unassembled WGS sequence"/>
</dbReference>
<organism evidence="2 3">
    <name type="scientific">Salinicola corii</name>
    <dbReference type="NCBI Taxonomy" id="2606937"/>
    <lineage>
        <taxon>Bacteria</taxon>
        <taxon>Pseudomonadati</taxon>
        <taxon>Pseudomonadota</taxon>
        <taxon>Gammaproteobacteria</taxon>
        <taxon>Oceanospirillales</taxon>
        <taxon>Halomonadaceae</taxon>
        <taxon>Salinicola</taxon>
    </lineage>
</organism>
<protein>
    <submittedName>
        <fullName evidence="2">HNH endonuclease</fullName>
    </submittedName>
</protein>
<accession>A0A640WJN0</accession>
<reference evidence="2 3" key="1">
    <citation type="submission" date="2019-08" db="EMBL/GenBank/DDBJ databases">
        <title>Bioinformatics analysis of the strain L3 and L5.</title>
        <authorList>
            <person name="Li X."/>
        </authorList>
    </citation>
    <scope>NUCLEOTIDE SEQUENCE [LARGE SCALE GENOMIC DNA]</scope>
    <source>
        <strain evidence="2 3">L3</strain>
    </source>
</reference>
<keyword evidence="3" id="KW-1185">Reference proteome</keyword>
<gene>
    <name evidence="2" type="ORF">F0A16_02835</name>
</gene>
<dbReference type="InterPro" id="IPR003615">
    <property type="entry name" value="HNH_nuc"/>
</dbReference>
<dbReference type="AlphaFoldDB" id="A0A640WJN0"/>
<keyword evidence="2" id="KW-0378">Hydrolase</keyword>
<evidence type="ECO:0000313" key="3">
    <source>
        <dbReference type="Proteomes" id="UP000466024"/>
    </source>
</evidence>
<dbReference type="Pfam" id="PF13392">
    <property type="entry name" value="HNH_3"/>
    <property type="match status" value="1"/>
</dbReference>
<evidence type="ECO:0000259" key="1">
    <source>
        <dbReference type="Pfam" id="PF13392"/>
    </source>
</evidence>